<proteinExistence type="predicted"/>
<accession>A0A2K4ZPQ7</accession>
<organism evidence="1 2">
    <name type="scientific">Acetatifactor muris</name>
    <dbReference type="NCBI Taxonomy" id="879566"/>
    <lineage>
        <taxon>Bacteria</taxon>
        <taxon>Bacillati</taxon>
        <taxon>Bacillota</taxon>
        <taxon>Clostridia</taxon>
        <taxon>Lachnospirales</taxon>
        <taxon>Lachnospiraceae</taxon>
        <taxon>Acetatifactor</taxon>
    </lineage>
</organism>
<sequence length="90" mass="10745">MMYQSEYMLVFQYVFSNFDADKVRAMKRQKREFVSGDIKNLPGFLRIEVIDGEIYTDAWTVLEIDEDVFKIPATENRHIKYKLSIVEIEE</sequence>
<dbReference type="Proteomes" id="UP000236311">
    <property type="component" value="Unassembled WGS sequence"/>
</dbReference>
<gene>
    <name evidence="1" type="ORF">AMURIS_05243</name>
</gene>
<dbReference type="EMBL" id="OFSM01000052">
    <property type="protein sequence ID" value="SOY32478.1"/>
    <property type="molecule type" value="Genomic_DNA"/>
</dbReference>
<keyword evidence="2" id="KW-1185">Reference proteome</keyword>
<reference evidence="1 2" key="1">
    <citation type="submission" date="2018-01" db="EMBL/GenBank/DDBJ databases">
        <authorList>
            <person name="Gaut B.S."/>
            <person name="Morton B.R."/>
            <person name="Clegg M.T."/>
            <person name="Duvall M.R."/>
        </authorList>
    </citation>
    <scope>NUCLEOTIDE SEQUENCE [LARGE SCALE GENOMIC DNA]</scope>
    <source>
        <strain evidence="1">GP69</strain>
    </source>
</reference>
<evidence type="ECO:0000313" key="1">
    <source>
        <dbReference type="EMBL" id="SOY32478.1"/>
    </source>
</evidence>
<evidence type="ECO:0000313" key="2">
    <source>
        <dbReference type="Proteomes" id="UP000236311"/>
    </source>
</evidence>
<protein>
    <submittedName>
        <fullName evidence="1">Uncharacterized protein</fullName>
    </submittedName>
</protein>
<name>A0A2K4ZPQ7_9FIRM</name>
<dbReference type="AlphaFoldDB" id="A0A2K4ZPQ7"/>